<comment type="caution">
    <text evidence="8">The sequence shown here is derived from an EMBL/GenBank/DDBJ whole genome shotgun (WGS) entry which is preliminary data.</text>
</comment>
<dbReference type="InterPro" id="IPR040758">
    <property type="entry name" value="PrmC_N"/>
</dbReference>
<dbReference type="RefSeq" id="WP_120273873.1">
    <property type="nucleotide sequence ID" value="NZ_RAPN01000001.1"/>
</dbReference>
<evidence type="ECO:0000256" key="4">
    <source>
        <dbReference type="ARBA" id="ARBA00048391"/>
    </source>
</evidence>
<dbReference type="EC" id="2.1.1.297" evidence="5"/>
<proteinExistence type="inferred from homology"/>
<feature type="binding site" evidence="5">
    <location>
        <begin position="186"/>
        <end position="189"/>
    </location>
    <ligand>
        <name>substrate</name>
    </ligand>
</feature>
<dbReference type="PROSITE" id="PS00092">
    <property type="entry name" value="N6_MTASE"/>
    <property type="match status" value="1"/>
</dbReference>
<keyword evidence="1 5" id="KW-0489">Methyltransferase</keyword>
<dbReference type="NCBIfam" id="TIGR00536">
    <property type="entry name" value="hemK_fam"/>
    <property type="match status" value="1"/>
</dbReference>
<dbReference type="EMBL" id="RAPN01000001">
    <property type="protein sequence ID" value="RKD92685.1"/>
    <property type="molecule type" value="Genomic_DNA"/>
</dbReference>
<evidence type="ECO:0000256" key="3">
    <source>
        <dbReference type="ARBA" id="ARBA00022691"/>
    </source>
</evidence>
<evidence type="ECO:0000256" key="1">
    <source>
        <dbReference type="ARBA" id="ARBA00022603"/>
    </source>
</evidence>
<dbReference type="InterPro" id="IPR007848">
    <property type="entry name" value="Small_mtfrase_dom"/>
</dbReference>
<dbReference type="GO" id="GO:0032259">
    <property type="term" value="P:methylation"/>
    <property type="evidence" value="ECO:0007669"/>
    <property type="project" value="UniProtKB-KW"/>
</dbReference>
<dbReference type="GO" id="GO:0003676">
    <property type="term" value="F:nucleic acid binding"/>
    <property type="evidence" value="ECO:0007669"/>
    <property type="project" value="InterPro"/>
</dbReference>
<evidence type="ECO:0000259" key="6">
    <source>
        <dbReference type="Pfam" id="PF05175"/>
    </source>
</evidence>
<dbReference type="NCBIfam" id="TIGR03534">
    <property type="entry name" value="RF_mod_PrmC"/>
    <property type="match status" value="1"/>
</dbReference>
<dbReference type="HAMAP" id="MF_02126">
    <property type="entry name" value="RF_methyltr_PrmC"/>
    <property type="match status" value="1"/>
</dbReference>
<comment type="function">
    <text evidence="5">Methylates the class 1 translation termination release factors RF1/PrfA and RF2/PrfB on the glutamine residue of the universally conserved GGQ motif.</text>
</comment>
<dbReference type="Proteomes" id="UP000283387">
    <property type="component" value="Unassembled WGS sequence"/>
</dbReference>
<feature type="domain" description="Release factor glutamine methyltransferase N-terminal" evidence="7">
    <location>
        <begin position="5"/>
        <end position="73"/>
    </location>
</feature>
<dbReference type="Pfam" id="PF05175">
    <property type="entry name" value="MTS"/>
    <property type="match status" value="1"/>
</dbReference>
<sequence>MQASLQFIRKELKDLYPPEEIESFIRLIFSWLKNYSTTDLLLKKDDSLNADERDKVVSIVERLKQHEPIQYILEETEFYGLTFRVSTDVLIPRPETEELVDWIIRNNQIPSPRILDVGTGSGCIPITLKANLPQATVSACDISTGALGTARNNASLNQTEVDFFELDILANTSLILPEKLDVLVSNPPYIRNQEKALMHDNVLQFEPHLALFVDDQSPLIFYAALASFGAHNLNPGGLIYWEINEAFGEQCCQLLEQEGYSDIVLRQDLNGKDRMIRARFTQAHM</sequence>
<feature type="binding site" evidence="5">
    <location>
        <position position="186"/>
    </location>
    <ligand>
        <name>S-adenosyl-L-methionine</name>
        <dbReference type="ChEBI" id="CHEBI:59789"/>
    </ligand>
</feature>
<dbReference type="Gene3D" id="3.40.50.150">
    <property type="entry name" value="Vaccinia Virus protein VP39"/>
    <property type="match status" value="1"/>
</dbReference>
<evidence type="ECO:0000256" key="5">
    <source>
        <dbReference type="HAMAP-Rule" id="MF_02126"/>
    </source>
</evidence>
<gene>
    <name evidence="5" type="primary">prmC</name>
    <name evidence="8" type="ORF">BC643_3062</name>
</gene>
<name>A0A419WB35_9BACT</name>
<dbReference type="OrthoDB" id="9800643at2"/>
<evidence type="ECO:0000313" key="9">
    <source>
        <dbReference type="Proteomes" id="UP000283387"/>
    </source>
</evidence>
<reference evidence="8 9" key="1">
    <citation type="submission" date="2018-09" db="EMBL/GenBank/DDBJ databases">
        <title>Genomic Encyclopedia of Archaeal and Bacterial Type Strains, Phase II (KMG-II): from individual species to whole genera.</title>
        <authorList>
            <person name="Goeker M."/>
        </authorList>
    </citation>
    <scope>NUCLEOTIDE SEQUENCE [LARGE SCALE GENOMIC DNA]</scope>
    <source>
        <strain evidence="8 9">DSM 27148</strain>
    </source>
</reference>
<evidence type="ECO:0000259" key="7">
    <source>
        <dbReference type="Pfam" id="PF17827"/>
    </source>
</evidence>
<accession>A0A419WB35</accession>
<feature type="binding site" evidence="5">
    <location>
        <begin position="118"/>
        <end position="122"/>
    </location>
    <ligand>
        <name>S-adenosyl-L-methionine</name>
        <dbReference type="ChEBI" id="CHEBI:59789"/>
    </ligand>
</feature>
<dbReference type="InterPro" id="IPR050320">
    <property type="entry name" value="N5-glutamine_MTase"/>
</dbReference>
<comment type="catalytic activity">
    <reaction evidence="4 5">
        <text>L-glutaminyl-[peptide chain release factor] + S-adenosyl-L-methionine = N(5)-methyl-L-glutaminyl-[peptide chain release factor] + S-adenosyl-L-homocysteine + H(+)</text>
        <dbReference type="Rhea" id="RHEA:42896"/>
        <dbReference type="Rhea" id="RHEA-COMP:10271"/>
        <dbReference type="Rhea" id="RHEA-COMP:10272"/>
        <dbReference type="ChEBI" id="CHEBI:15378"/>
        <dbReference type="ChEBI" id="CHEBI:30011"/>
        <dbReference type="ChEBI" id="CHEBI:57856"/>
        <dbReference type="ChEBI" id="CHEBI:59789"/>
        <dbReference type="ChEBI" id="CHEBI:61891"/>
        <dbReference type="EC" id="2.1.1.297"/>
    </reaction>
</comment>
<feature type="domain" description="Methyltransferase small" evidence="6">
    <location>
        <begin position="110"/>
        <end position="195"/>
    </location>
</feature>
<protein>
    <recommendedName>
        <fullName evidence="5">Release factor glutamine methyltransferase</fullName>
        <shortName evidence="5">RF MTase</shortName>
        <ecNumber evidence="5">2.1.1.297</ecNumber>
    </recommendedName>
    <alternativeName>
        <fullName evidence="5">N5-glutamine methyltransferase PrmC</fullName>
    </alternativeName>
    <alternativeName>
        <fullName evidence="5">Protein-(glutamine-N5) MTase PrmC</fullName>
    </alternativeName>
    <alternativeName>
        <fullName evidence="5">Protein-glutamine N-methyltransferase PrmC</fullName>
    </alternativeName>
</protein>
<dbReference type="PANTHER" id="PTHR18895:SF74">
    <property type="entry name" value="MTRF1L RELEASE FACTOR GLUTAMINE METHYLTRANSFERASE"/>
    <property type="match status" value="1"/>
</dbReference>
<keyword evidence="9" id="KW-1185">Reference proteome</keyword>
<dbReference type="Pfam" id="PF17827">
    <property type="entry name" value="PrmC_N"/>
    <property type="match status" value="1"/>
</dbReference>
<dbReference type="GO" id="GO:0102559">
    <property type="term" value="F:peptide chain release factor N(5)-glutamine methyltransferase activity"/>
    <property type="evidence" value="ECO:0007669"/>
    <property type="project" value="UniProtKB-EC"/>
</dbReference>
<dbReference type="InterPro" id="IPR002052">
    <property type="entry name" value="DNA_methylase_N6_adenine_CS"/>
</dbReference>
<keyword evidence="3 5" id="KW-0949">S-adenosyl-L-methionine</keyword>
<dbReference type="PANTHER" id="PTHR18895">
    <property type="entry name" value="HEMK METHYLTRANSFERASE"/>
    <property type="match status" value="1"/>
</dbReference>
<keyword evidence="2 5" id="KW-0808">Transferase</keyword>
<comment type="similarity">
    <text evidence="5">Belongs to the protein N5-glutamine methyltransferase family. PrmC subfamily.</text>
</comment>
<dbReference type="SUPFAM" id="SSF53335">
    <property type="entry name" value="S-adenosyl-L-methionine-dependent methyltransferases"/>
    <property type="match status" value="1"/>
</dbReference>
<feature type="binding site" evidence="5">
    <location>
        <position position="141"/>
    </location>
    <ligand>
        <name>S-adenosyl-L-methionine</name>
        <dbReference type="ChEBI" id="CHEBI:59789"/>
    </ligand>
</feature>
<comment type="caution">
    <text evidence="5">Lacks conserved residue(s) required for the propagation of feature annotation.</text>
</comment>
<evidence type="ECO:0000256" key="2">
    <source>
        <dbReference type="ARBA" id="ARBA00022679"/>
    </source>
</evidence>
<dbReference type="InterPro" id="IPR019874">
    <property type="entry name" value="RF_methyltr_PrmC"/>
</dbReference>
<evidence type="ECO:0000313" key="8">
    <source>
        <dbReference type="EMBL" id="RKD92685.1"/>
    </source>
</evidence>
<dbReference type="InterPro" id="IPR004556">
    <property type="entry name" value="HemK-like"/>
</dbReference>
<organism evidence="8 9">
    <name type="scientific">Mangrovibacterium diazotrophicum</name>
    <dbReference type="NCBI Taxonomy" id="1261403"/>
    <lineage>
        <taxon>Bacteria</taxon>
        <taxon>Pseudomonadati</taxon>
        <taxon>Bacteroidota</taxon>
        <taxon>Bacteroidia</taxon>
        <taxon>Marinilabiliales</taxon>
        <taxon>Prolixibacteraceae</taxon>
        <taxon>Mangrovibacterium</taxon>
    </lineage>
</organism>
<dbReference type="CDD" id="cd02440">
    <property type="entry name" value="AdoMet_MTases"/>
    <property type="match status" value="1"/>
</dbReference>
<dbReference type="AlphaFoldDB" id="A0A419WB35"/>
<dbReference type="InterPro" id="IPR029063">
    <property type="entry name" value="SAM-dependent_MTases_sf"/>
</dbReference>
<dbReference type="Gene3D" id="1.10.8.10">
    <property type="entry name" value="DNA helicase RuvA subunit, C-terminal domain"/>
    <property type="match status" value="1"/>
</dbReference>